<dbReference type="AlphaFoldDB" id="A0AAV8RW26"/>
<keyword evidence="2" id="KW-0479">Metal-binding</keyword>
<organism evidence="7 8">
    <name type="scientific">Ensete ventricosum</name>
    <name type="common">Abyssinian banana</name>
    <name type="synonym">Musa ensete</name>
    <dbReference type="NCBI Taxonomy" id="4639"/>
    <lineage>
        <taxon>Eukaryota</taxon>
        <taxon>Viridiplantae</taxon>
        <taxon>Streptophyta</taxon>
        <taxon>Embryophyta</taxon>
        <taxon>Tracheophyta</taxon>
        <taxon>Spermatophyta</taxon>
        <taxon>Magnoliopsida</taxon>
        <taxon>Liliopsida</taxon>
        <taxon>Zingiberales</taxon>
        <taxon>Musaceae</taxon>
        <taxon>Ensete</taxon>
    </lineage>
</organism>
<sequence length="436" mass="47442">MSNKEGSKALQKQTCVLKVNACCVGCQKKINKVLHKIDGVEGIHLDAEGGKVTVTGNVAPAVLITKLRKAGKIAELLHPKIGNQQKNTQIVKSQKGGGGGGEGPKWYKNLKFPRFKNLKLPFKKEKEVVKFDILPKEESGDVKKKTDGGGGEGVGVQVQNKGGTTSPVTIIHGGVMSPEMTAGGNPYHHPQQQRMTMMNGGQDSVGYGYGHAEYVPPPPPPQEVSYSTTMFSDENPNNCSVMCCCFCFKGYGQQEKKSNKNNMDVKSYVLKVNTCCIACQKKIKKVLQKIDGVNTIDLNVKERTVTVTGTADPAILIKKLRRARKIAELVSKEDGESIKEEGGGGDGEESNDPKKTNKKKKKKKNKEGDASEEKEEDGGEGGGVEAQNCQALMQQQMMMNGEVVGYIESYTLLPHLVGEPFWTMFTDDNPNKCSIM</sequence>
<feature type="compositionally biased region" description="Low complexity" evidence="5">
    <location>
        <begin position="155"/>
        <end position="164"/>
    </location>
</feature>
<keyword evidence="3" id="KW-0449">Lipoprotein</keyword>
<dbReference type="PANTHER" id="PTHR45868">
    <property type="entry name" value="HEAVY METAL-ASSOCIATED ISOPRENYLATED PLANT PROTEIN 33-RELATED"/>
    <property type="match status" value="1"/>
</dbReference>
<dbReference type="PANTHER" id="PTHR45868:SF93">
    <property type="entry name" value="OS12G0144600 PROTEIN"/>
    <property type="match status" value="1"/>
</dbReference>
<dbReference type="Gene3D" id="3.30.70.100">
    <property type="match status" value="2"/>
</dbReference>
<dbReference type="CDD" id="cd00371">
    <property type="entry name" value="HMA"/>
    <property type="match status" value="2"/>
</dbReference>
<feature type="domain" description="HMA" evidence="6">
    <location>
        <begin position="12"/>
        <end position="75"/>
    </location>
</feature>
<evidence type="ECO:0000256" key="1">
    <source>
        <dbReference type="ARBA" id="ARBA00022481"/>
    </source>
</evidence>
<dbReference type="EMBL" id="JAQQAF010000001">
    <property type="protein sequence ID" value="KAJ8510594.1"/>
    <property type="molecule type" value="Genomic_DNA"/>
</dbReference>
<keyword evidence="8" id="KW-1185">Reference proteome</keyword>
<feature type="compositionally biased region" description="Basic and acidic residues" evidence="5">
    <location>
        <begin position="332"/>
        <end position="342"/>
    </location>
</feature>
<keyword evidence="3" id="KW-0636">Prenylation</keyword>
<dbReference type="PROSITE" id="PS50846">
    <property type="entry name" value="HMA_2"/>
    <property type="match status" value="2"/>
</dbReference>
<dbReference type="GO" id="GO:0046872">
    <property type="term" value="F:metal ion binding"/>
    <property type="evidence" value="ECO:0007669"/>
    <property type="project" value="UniProtKB-KW"/>
</dbReference>
<comment type="caution">
    <text evidence="7">The sequence shown here is derived from an EMBL/GenBank/DDBJ whole genome shotgun (WGS) entry which is preliminary data.</text>
</comment>
<dbReference type="Proteomes" id="UP001222027">
    <property type="component" value="Unassembled WGS sequence"/>
</dbReference>
<evidence type="ECO:0000313" key="7">
    <source>
        <dbReference type="EMBL" id="KAJ8510594.1"/>
    </source>
</evidence>
<name>A0AAV8RW26_ENSVE</name>
<dbReference type="InterPro" id="IPR006121">
    <property type="entry name" value="HMA_dom"/>
</dbReference>
<protein>
    <recommendedName>
        <fullName evidence="6">HMA domain-containing protein</fullName>
    </recommendedName>
</protein>
<evidence type="ECO:0000256" key="3">
    <source>
        <dbReference type="ARBA" id="ARBA00023289"/>
    </source>
</evidence>
<evidence type="ECO:0000256" key="4">
    <source>
        <dbReference type="ARBA" id="ARBA00024045"/>
    </source>
</evidence>
<evidence type="ECO:0000313" key="8">
    <source>
        <dbReference type="Proteomes" id="UP001222027"/>
    </source>
</evidence>
<dbReference type="InterPro" id="IPR036163">
    <property type="entry name" value="HMA_dom_sf"/>
</dbReference>
<feature type="region of interest" description="Disordered" evidence="5">
    <location>
        <begin position="332"/>
        <end position="383"/>
    </location>
</feature>
<dbReference type="Pfam" id="PF00403">
    <property type="entry name" value="HMA"/>
    <property type="match status" value="2"/>
</dbReference>
<feature type="domain" description="HMA" evidence="6">
    <location>
        <begin position="265"/>
        <end position="328"/>
    </location>
</feature>
<comment type="similarity">
    <text evidence="4">Belongs to the HIPP family.</text>
</comment>
<reference evidence="7 8" key="1">
    <citation type="submission" date="2022-12" db="EMBL/GenBank/DDBJ databases">
        <title>Chromosome-scale assembly of the Ensete ventricosum genome.</title>
        <authorList>
            <person name="Dussert Y."/>
            <person name="Stocks J."/>
            <person name="Wendawek A."/>
            <person name="Woldeyes F."/>
            <person name="Nichols R.A."/>
            <person name="Borrell J.S."/>
        </authorList>
    </citation>
    <scope>NUCLEOTIDE SEQUENCE [LARGE SCALE GENOMIC DNA]</scope>
    <source>
        <strain evidence="8">cv. Maze</strain>
        <tissue evidence="7">Seeds</tissue>
    </source>
</reference>
<accession>A0AAV8RW26</accession>
<keyword evidence="1" id="KW-0488">Methylation</keyword>
<evidence type="ECO:0000256" key="2">
    <source>
        <dbReference type="ARBA" id="ARBA00022723"/>
    </source>
</evidence>
<evidence type="ECO:0000259" key="6">
    <source>
        <dbReference type="PROSITE" id="PS50846"/>
    </source>
</evidence>
<dbReference type="SUPFAM" id="SSF55008">
    <property type="entry name" value="HMA, heavy metal-associated domain"/>
    <property type="match status" value="2"/>
</dbReference>
<feature type="region of interest" description="Disordered" evidence="5">
    <location>
        <begin position="139"/>
        <end position="167"/>
    </location>
</feature>
<evidence type="ECO:0000256" key="5">
    <source>
        <dbReference type="SAM" id="MobiDB-lite"/>
    </source>
</evidence>
<gene>
    <name evidence="7" type="ORF">OPV22_001028</name>
</gene>
<proteinExistence type="inferred from homology"/>
<feature type="compositionally biased region" description="Basic residues" evidence="5">
    <location>
        <begin position="356"/>
        <end position="365"/>
    </location>
</feature>